<feature type="domain" description="DUF4283" evidence="2">
    <location>
        <begin position="227"/>
        <end position="311"/>
    </location>
</feature>
<protein>
    <recommendedName>
        <fullName evidence="2">DUF4283 domain-containing protein</fullName>
    </recommendedName>
</protein>
<evidence type="ECO:0000313" key="4">
    <source>
        <dbReference type="Proteomes" id="UP001234989"/>
    </source>
</evidence>
<dbReference type="PANTHER" id="PTHR33233">
    <property type="entry name" value="ENDONUCLEASE/EXONUCLEASE/PHOSPHATASE"/>
    <property type="match status" value="1"/>
</dbReference>
<evidence type="ECO:0000313" key="3">
    <source>
        <dbReference type="EMBL" id="WMV54327.1"/>
    </source>
</evidence>
<evidence type="ECO:0000256" key="1">
    <source>
        <dbReference type="SAM" id="MobiDB-lite"/>
    </source>
</evidence>
<name>A0AAF0UXK3_SOLVR</name>
<reference evidence="3" key="1">
    <citation type="submission" date="2023-08" db="EMBL/GenBank/DDBJ databases">
        <title>A de novo genome assembly of Solanum verrucosum Schlechtendal, a Mexican diploid species geographically isolated from the other diploid A-genome species in potato relatives.</title>
        <authorList>
            <person name="Hosaka K."/>
        </authorList>
    </citation>
    <scope>NUCLEOTIDE SEQUENCE</scope>
    <source>
        <tissue evidence="3">Young leaves</tissue>
    </source>
</reference>
<feature type="region of interest" description="Disordered" evidence="1">
    <location>
        <begin position="100"/>
        <end position="135"/>
    </location>
</feature>
<dbReference type="PANTHER" id="PTHR33233:SF14">
    <property type="entry name" value="ENDONUCLEASE_EXONUCLEASE_PHOSPHATASE"/>
    <property type="match status" value="1"/>
</dbReference>
<gene>
    <name evidence="3" type="ORF">MTR67_047712</name>
</gene>
<dbReference type="InterPro" id="IPR025558">
    <property type="entry name" value="DUF4283"/>
</dbReference>
<proteinExistence type="predicted"/>
<sequence length="335" mass="37597">MTKSAHFLPVKTSFSAVDYDVPLSAIEATQQELPKEEPTREQPLLKSSLLKEELTEALEMVMVALWEGLGSSKGDDQRATQRLREEEISHGFASSITAAQTTRRVTTDEEKLQTPDGPPQIPMTVASKEKGKTVEDEQWPELSKHEGTGYGSKQILLGNNGTVTQGKPNTTQRKLELNGEDGKKPWTNLFATNRLATRGMNLKYIPPVIVDGEKVVEILPEDVAQEDEKWAPSIVVYVVGTTPSIGAMERFIMGQGTFTNKPIILYHIDGYFVVRFANEEERDMVLCSGPHHLLRRPDIMKPWIPEFNFKEEILTTIPLWSNFQTYLLTVGIQLS</sequence>
<dbReference type="EMBL" id="CP133622">
    <property type="protein sequence ID" value="WMV54327.1"/>
    <property type="molecule type" value="Genomic_DNA"/>
</dbReference>
<evidence type="ECO:0000259" key="2">
    <source>
        <dbReference type="Pfam" id="PF14111"/>
    </source>
</evidence>
<keyword evidence="4" id="KW-1185">Reference proteome</keyword>
<dbReference type="Pfam" id="PF14111">
    <property type="entry name" value="DUF4283"/>
    <property type="match status" value="1"/>
</dbReference>
<dbReference type="Proteomes" id="UP001234989">
    <property type="component" value="Chromosome 11"/>
</dbReference>
<dbReference type="AlphaFoldDB" id="A0AAF0UXK3"/>
<accession>A0AAF0UXK3</accession>
<organism evidence="3 4">
    <name type="scientific">Solanum verrucosum</name>
    <dbReference type="NCBI Taxonomy" id="315347"/>
    <lineage>
        <taxon>Eukaryota</taxon>
        <taxon>Viridiplantae</taxon>
        <taxon>Streptophyta</taxon>
        <taxon>Embryophyta</taxon>
        <taxon>Tracheophyta</taxon>
        <taxon>Spermatophyta</taxon>
        <taxon>Magnoliopsida</taxon>
        <taxon>eudicotyledons</taxon>
        <taxon>Gunneridae</taxon>
        <taxon>Pentapetalae</taxon>
        <taxon>asterids</taxon>
        <taxon>lamiids</taxon>
        <taxon>Solanales</taxon>
        <taxon>Solanaceae</taxon>
        <taxon>Solanoideae</taxon>
        <taxon>Solaneae</taxon>
        <taxon>Solanum</taxon>
    </lineage>
</organism>